<feature type="repeat" description="Solcar" evidence="22">
    <location>
        <begin position="2"/>
        <end position="86"/>
    </location>
</feature>
<evidence type="ECO:0000256" key="5">
    <source>
        <dbReference type="ARBA" id="ARBA00022737"/>
    </source>
</evidence>
<dbReference type="FunFam" id="1.50.40.10:FF:000037">
    <property type="entry name" value="Solute carrier family 25 member 29"/>
    <property type="match status" value="1"/>
</dbReference>
<dbReference type="PROSITE" id="PS50920">
    <property type="entry name" value="SOLCAR"/>
    <property type="match status" value="3"/>
</dbReference>
<name>A0A3R7NCH9_PENVA</name>
<evidence type="ECO:0000256" key="14">
    <source>
        <dbReference type="ARBA" id="ARBA00051045"/>
    </source>
</evidence>
<comment type="catalytic activity">
    <reaction evidence="16">
        <text>N(omega)-methyl-L-arginine(in) + L-arginine(out) = N(omega)-methyl-L-arginine(out) + L-arginine(in)</text>
        <dbReference type="Rhea" id="RHEA:72803"/>
        <dbReference type="ChEBI" id="CHEBI:32682"/>
        <dbReference type="ChEBI" id="CHEBI:114953"/>
    </reaction>
</comment>
<evidence type="ECO:0000256" key="17">
    <source>
        <dbReference type="ARBA" id="ARBA00071763"/>
    </source>
</evidence>
<evidence type="ECO:0000256" key="8">
    <source>
        <dbReference type="ARBA" id="ARBA00022989"/>
    </source>
</evidence>
<comment type="similarity">
    <text evidence="2 23">Belongs to the mitochondrial carrier (TC 2.A.29) family.</text>
</comment>
<dbReference type="InterPro" id="IPR023395">
    <property type="entry name" value="MCP_dom_sf"/>
</dbReference>
<keyword evidence="10 22" id="KW-0472">Membrane</keyword>
<dbReference type="EMBL" id="QCYY01000677">
    <property type="protein sequence ID" value="ROT83498.1"/>
    <property type="molecule type" value="Genomic_DNA"/>
</dbReference>
<evidence type="ECO:0000313" key="24">
    <source>
        <dbReference type="EMBL" id="ROT83498.1"/>
    </source>
</evidence>
<reference evidence="24 25" key="2">
    <citation type="submission" date="2019-01" db="EMBL/GenBank/DDBJ databases">
        <title>The decoding of complex shrimp genome reveals the adaptation for benthos swimmer, frequently molting mechanism and breeding impact on genome.</title>
        <authorList>
            <person name="Sun Y."/>
            <person name="Gao Y."/>
            <person name="Yu Y."/>
        </authorList>
    </citation>
    <scope>NUCLEOTIDE SEQUENCE [LARGE SCALE GENOMIC DNA]</scope>
    <source>
        <tissue evidence="24">Muscle</tissue>
    </source>
</reference>
<feature type="repeat" description="Solcar" evidence="22">
    <location>
        <begin position="184"/>
        <end position="272"/>
    </location>
</feature>
<evidence type="ECO:0000256" key="11">
    <source>
        <dbReference type="ARBA" id="ARBA00049090"/>
    </source>
</evidence>
<comment type="catalytic activity">
    <reaction evidence="11">
        <text>L-lysine(out) + L-arginine(in) = L-lysine(in) + L-arginine(out)</text>
        <dbReference type="Rhea" id="RHEA:70827"/>
        <dbReference type="ChEBI" id="CHEBI:32551"/>
        <dbReference type="ChEBI" id="CHEBI:32682"/>
    </reaction>
</comment>
<organism evidence="24 25">
    <name type="scientific">Penaeus vannamei</name>
    <name type="common">Whiteleg shrimp</name>
    <name type="synonym">Litopenaeus vannamei</name>
    <dbReference type="NCBI Taxonomy" id="6689"/>
    <lineage>
        <taxon>Eukaryota</taxon>
        <taxon>Metazoa</taxon>
        <taxon>Ecdysozoa</taxon>
        <taxon>Arthropoda</taxon>
        <taxon>Crustacea</taxon>
        <taxon>Multicrustacea</taxon>
        <taxon>Malacostraca</taxon>
        <taxon>Eumalacostraca</taxon>
        <taxon>Eucarida</taxon>
        <taxon>Decapoda</taxon>
        <taxon>Dendrobranchiata</taxon>
        <taxon>Penaeoidea</taxon>
        <taxon>Penaeidae</taxon>
        <taxon>Penaeus</taxon>
    </lineage>
</organism>
<dbReference type="PRINTS" id="PR00926">
    <property type="entry name" value="MITOCARRIER"/>
</dbReference>
<dbReference type="InterPro" id="IPR018108">
    <property type="entry name" value="MCP_transmembrane"/>
</dbReference>
<evidence type="ECO:0000256" key="1">
    <source>
        <dbReference type="ARBA" id="ARBA00004448"/>
    </source>
</evidence>
<dbReference type="Pfam" id="PF00153">
    <property type="entry name" value="Mito_carr"/>
    <property type="match status" value="3"/>
</dbReference>
<dbReference type="GO" id="GO:0005289">
    <property type="term" value="F:high-affinity L-arginine transmembrane transporter activity"/>
    <property type="evidence" value="ECO:0007669"/>
    <property type="project" value="TreeGrafter"/>
</dbReference>
<evidence type="ECO:0000256" key="23">
    <source>
        <dbReference type="RuleBase" id="RU000488"/>
    </source>
</evidence>
<comment type="catalytic activity">
    <reaction evidence="14">
        <text>L-homoarginine(in) + L-arginine(out) = L-homoarginine(out) + L-arginine(in)</text>
        <dbReference type="Rhea" id="RHEA:72799"/>
        <dbReference type="ChEBI" id="CHEBI:32682"/>
        <dbReference type="ChEBI" id="CHEBI:143006"/>
    </reaction>
</comment>
<comment type="catalytic activity">
    <reaction evidence="12">
        <text>L-histidine(out) = L-histidine(in)</text>
        <dbReference type="Rhea" id="RHEA:72807"/>
        <dbReference type="ChEBI" id="CHEBI:57595"/>
    </reaction>
</comment>
<evidence type="ECO:0000256" key="2">
    <source>
        <dbReference type="ARBA" id="ARBA00006375"/>
    </source>
</evidence>
<evidence type="ECO:0000256" key="20">
    <source>
        <dbReference type="ARBA" id="ARBA00079387"/>
    </source>
</evidence>
<dbReference type="AlphaFoldDB" id="A0A3R7NCH9"/>
<evidence type="ECO:0000256" key="3">
    <source>
        <dbReference type="ARBA" id="ARBA00022448"/>
    </source>
</evidence>
<keyword evidence="9" id="KW-0496">Mitochondrion</keyword>
<evidence type="ECO:0000256" key="9">
    <source>
        <dbReference type="ARBA" id="ARBA00023128"/>
    </source>
</evidence>
<dbReference type="Proteomes" id="UP000283509">
    <property type="component" value="Unassembled WGS sequence"/>
</dbReference>
<dbReference type="SUPFAM" id="SSF103506">
    <property type="entry name" value="Mitochondrial carrier"/>
    <property type="match status" value="1"/>
</dbReference>
<evidence type="ECO:0000256" key="16">
    <source>
        <dbReference type="ARBA" id="ARBA00052673"/>
    </source>
</evidence>
<evidence type="ECO:0000256" key="6">
    <source>
        <dbReference type="ARBA" id="ARBA00022792"/>
    </source>
</evidence>
<dbReference type="STRING" id="6689.A0A3R7NCH9"/>
<comment type="catalytic activity">
    <reaction evidence="13">
        <text>L-histidine(out) + L-arginine(in) = L-histidine(in) + L-arginine(out)</text>
        <dbReference type="Rhea" id="RHEA:71063"/>
        <dbReference type="ChEBI" id="CHEBI:32682"/>
        <dbReference type="ChEBI" id="CHEBI:57595"/>
    </reaction>
</comment>
<comment type="catalytic activity">
    <reaction evidence="15">
        <text>L-ornithine(in) + L-arginine(out) = L-ornithine(out) + L-arginine(in)</text>
        <dbReference type="Rhea" id="RHEA:34991"/>
        <dbReference type="ChEBI" id="CHEBI:32682"/>
        <dbReference type="ChEBI" id="CHEBI:46911"/>
    </reaction>
</comment>
<evidence type="ECO:0000256" key="4">
    <source>
        <dbReference type="ARBA" id="ARBA00022692"/>
    </source>
</evidence>
<evidence type="ECO:0000256" key="13">
    <source>
        <dbReference type="ARBA" id="ARBA00050768"/>
    </source>
</evidence>
<evidence type="ECO:0000256" key="19">
    <source>
        <dbReference type="ARBA" id="ARBA00078745"/>
    </source>
</evidence>
<keyword evidence="25" id="KW-1185">Reference proteome</keyword>
<dbReference type="OrthoDB" id="193856at2759"/>
<gene>
    <name evidence="24" type="ORF">C7M84_023341</name>
</gene>
<evidence type="ECO:0000256" key="18">
    <source>
        <dbReference type="ARBA" id="ARBA00076491"/>
    </source>
</evidence>
<dbReference type="GO" id="GO:0005743">
    <property type="term" value="C:mitochondrial inner membrane"/>
    <property type="evidence" value="ECO:0007669"/>
    <property type="project" value="UniProtKB-SubCell"/>
</dbReference>
<evidence type="ECO:0000256" key="12">
    <source>
        <dbReference type="ARBA" id="ARBA00050592"/>
    </source>
</evidence>
<keyword evidence="4 22" id="KW-0812">Transmembrane</keyword>
<evidence type="ECO:0000256" key="15">
    <source>
        <dbReference type="ARBA" id="ARBA00051921"/>
    </source>
</evidence>
<sequence>MAQDFVAGCLGGCAGVAVGHPFDTIKVRMQTQDFRNPKYRGAFHCFSSILKNESIRGLFKGMSSPMAGVAVVNAIIFGVQGNVSRHMKDPDALRSHVIAGSSAGLVQAFVTSPMELLKTRLQLQESSALTSPIECARRIFQTEGLKGLFRGQMITVMRDVPAFGTYFLTYEYLSRMYVDTDGLPSAPAVLMAGGMAGVASWMLTYPIDVVKTRLQCDGIGGINKYKGILDCVKVGIAEEGLGSLTRGLAPTLLRAFPVNAATFAVVTWTIRLFPDQDAEDSGNAWRDILTLGDELVNAATAPSLHQFRIKHMNPFHVNFNLLPQVMADSDAQAEPSERTSETASYEHSLRGINEAHNYHGFWAKYDHLISSTRCPFQAIHRHQHNLSNAL</sequence>
<keyword evidence="3 23" id="KW-0813">Transport</keyword>
<dbReference type="InterPro" id="IPR050567">
    <property type="entry name" value="Mitochondrial_Carrier"/>
</dbReference>
<evidence type="ECO:0000256" key="7">
    <source>
        <dbReference type="ARBA" id="ARBA00022970"/>
    </source>
</evidence>
<comment type="subcellular location">
    <subcellularLocation>
        <location evidence="1">Mitochondrion inner membrane</location>
        <topology evidence="1">Multi-pass membrane protein</topology>
    </subcellularLocation>
</comment>
<keyword evidence="8" id="KW-1133">Transmembrane helix</keyword>
<dbReference type="InterPro" id="IPR002067">
    <property type="entry name" value="MCP"/>
</dbReference>
<comment type="caution">
    <text evidence="24">The sequence shown here is derived from an EMBL/GenBank/DDBJ whole genome shotgun (WGS) entry which is preliminary data.</text>
</comment>
<dbReference type="PANTHER" id="PTHR45624:SF61">
    <property type="entry name" value="MITOCHONDRIAL BASIC AMINO ACIDS TRANSPORTER"/>
    <property type="match status" value="1"/>
</dbReference>
<keyword evidence="7" id="KW-0029">Amino-acid transport</keyword>
<evidence type="ECO:0000256" key="22">
    <source>
        <dbReference type="PROSITE-ProRule" id="PRU00282"/>
    </source>
</evidence>
<evidence type="ECO:0000256" key="21">
    <source>
        <dbReference type="ARBA" id="ARBA00080567"/>
    </source>
</evidence>
<dbReference type="GO" id="GO:1990575">
    <property type="term" value="P:mitochondrial L-ornithine transmembrane transport"/>
    <property type="evidence" value="ECO:0007669"/>
    <property type="project" value="TreeGrafter"/>
</dbReference>
<protein>
    <recommendedName>
        <fullName evidence="17">Mitochondrial basic amino acids transporter</fullName>
    </recommendedName>
    <alternativeName>
        <fullName evidence="21">Carnitine/acylcarnitine translocase-like</fullName>
    </alternativeName>
    <alternativeName>
        <fullName evidence="20">Mitochondrial carnitine/acylcarnitine carrier protein CACL</fullName>
    </alternativeName>
    <alternativeName>
        <fullName evidence="19">Mitochondrial ornithine transporter 3</fullName>
    </alternativeName>
    <alternativeName>
        <fullName evidence="18">Solute carrier family 25 member 29</fullName>
    </alternativeName>
</protein>
<evidence type="ECO:0000256" key="10">
    <source>
        <dbReference type="ARBA" id="ARBA00023136"/>
    </source>
</evidence>
<evidence type="ECO:0000313" key="25">
    <source>
        <dbReference type="Proteomes" id="UP000283509"/>
    </source>
</evidence>
<feature type="repeat" description="Solcar" evidence="22">
    <location>
        <begin position="91"/>
        <end position="176"/>
    </location>
</feature>
<proteinExistence type="inferred from homology"/>
<accession>A0A3R7NCH9</accession>
<reference evidence="24 25" key="1">
    <citation type="submission" date="2018-04" db="EMBL/GenBank/DDBJ databases">
        <authorList>
            <person name="Zhang X."/>
            <person name="Yuan J."/>
            <person name="Li F."/>
            <person name="Xiang J."/>
        </authorList>
    </citation>
    <scope>NUCLEOTIDE SEQUENCE [LARGE SCALE GENOMIC DNA]</scope>
    <source>
        <tissue evidence="24">Muscle</tissue>
    </source>
</reference>
<keyword evidence="5" id="KW-0677">Repeat</keyword>
<dbReference type="PANTHER" id="PTHR45624">
    <property type="entry name" value="MITOCHONDRIAL BASIC AMINO ACIDS TRANSPORTER-RELATED"/>
    <property type="match status" value="1"/>
</dbReference>
<dbReference type="Gene3D" id="1.50.40.10">
    <property type="entry name" value="Mitochondrial carrier domain"/>
    <property type="match status" value="1"/>
</dbReference>
<keyword evidence="6" id="KW-0999">Mitochondrion inner membrane</keyword>